<dbReference type="GO" id="GO:0006637">
    <property type="term" value="P:acyl-CoA metabolic process"/>
    <property type="evidence" value="ECO:0007669"/>
    <property type="project" value="InterPro"/>
</dbReference>
<evidence type="ECO:0000259" key="3">
    <source>
        <dbReference type="Pfam" id="PF13622"/>
    </source>
</evidence>
<proteinExistence type="inferred from homology"/>
<comment type="caution">
    <text evidence="5">The sequence shown here is derived from an EMBL/GenBank/DDBJ whole genome shotgun (WGS) entry which is preliminary data.</text>
</comment>
<sequence length="270" mass="29683">MTAAPPAEQEVDTLTAPLTELLRLDRIDQGLFRSTHVVEADRPLYGGQVVAQALMACGLTVEEGRDPHSLHGYFLRRGDAGRRVIFRVANDRDGRSYSARRVVAIQDGAVILTMSCSFRTLTEGAERTKSEIAPLVDPEECRTIPAGPDIALEARVQDWPTAEQYFPTKFWVRPNCALPENDSLAHAAAIAYMTDFSAGLSRVHGSEILGPSLDHAVWFHRTPCWNDWLLVDYGAGVAAGKRGWYPGSVVDGNGEVVASLTQEMVYTDKR</sequence>
<keyword evidence="2" id="KW-0378">Hydrolase</keyword>
<dbReference type="InterPro" id="IPR049450">
    <property type="entry name" value="ACOT8-like_C"/>
</dbReference>
<dbReference type="PANTHER" id="PTHR11066:SF34">
    <property type="entry name" value="ACYL-COENZYME A THIOESTERASE 8"/>
    <property type="match status" value="1"/>
</dbReference>
<evidence type="ECO:0000313" key="6">
    <source>
        <dbReference type="Proteomes" id="UP000287519"/>
    </source>
</evidence>
<dbReference type="CDD" id="cd03445">
    <property type="entry name" value="Thioesterase_II_repeat2"/>
    <property type="match status" value="1"/>
</dbReference>
<keyword evidence="6" id="KW-1185">Reference proteome</keyword>
<dbReference type="InterPro" id="IPR049449">
    <property type="entry name" value="TesB_ACOT8-like_N"/>
</dbReference>
<evidence type="ECO:0000259" key="4">
    <source>
        <dbReference type="Pfam" id="PF20789"/>
    </source>
</evidence>
<evidence type="ECO:0000313" key="5">
    <source>
        <dbReference type="EMBL" id="GCE44312.1"/>
    </source>
</evidence>
<dbReference type="RefSeq" id="WP_192582128.1">
    <property type="nucleotide sequence ID" value="NZ_BHYM01000092.1"/>
</dbReference>
<dbReference type="InterPro" id="IPR003703">
    <property type="entry name" value="Acyl_CoA_thio"/>
</dbReference>
<dbReference type="EMBL" id="BHYM01000092">
    <property type="protein sequence ID" value="GCE44312.1"/>
    <property type="molecule type" value="Genomic_DNA"/>
</dbReference>
<evidence type="ECO:0000256" key="2">
    <source>
        <dbReference type="ARBA" id="ARBA00022801"/>
    </source>
</evidence>
<organism evidence="5 6">
    <name type="scientific">Rhodococcus wratislaviensis</name>
    <name type="common">Tsukamurella wratislaviensis</name>
    <dbReference type="NCBI Taxonomy" id="44752"/>
    <lineage>
        <taxon>Bacteria</taxon>
        <taxon>Bacillati</taxon>
        <taxon>Actinomycetota</taxon>
        <taxon>Actinomycetes</taxon>
        <taxon>Mycobacteriales</taxon>
        <taxon>Nocardiaceae</taxon>
        <taxon>Rhodococcus</taxon>
    </lineage>
</organism>
<dbReference type="Pfam" id="PF20789">
    <property type="entry name" value="4HBT_3C"/>
    <property type="match status" value="1"/>
</dbReference>
<dbReference type="GO" id="GO:0009062">
    <property type="term" value="P:fatty acid catabolic process"/>
    <property type="evidence" value="ECO:0007669"/>
    <property type="project" value="TreeGrafter"/>
</dbReference>
<dbReference type="AlphaFoldDB" id="A0A402CL05"/>
<dbReference type="InterPro" id="IPR042171">
    <property type="entry name" value="Acyl-CoA_hotdog"/>
</dbReference>
<dbReference type="Proteomes" id="UP000287519">
    <property type="component" value="Unassembled WGS sequence"/>
</dbReference>
<dbReference type="GO" id="GO:0047617">
    <property type="term" value="F:fatty acyl-CoA hydrolase activity"/>
    <property type="evidence" value="ECO:0007669"/>
    <property type="project" value="InterPro"/>
</dbReference>
<dbReference type="Pfam" id="PF13622">
    <property type="entry name" value="4HBT_3"/>
    <property type="match status" value="1"/>
</dbReference>
<dbReference type="CDD" id="cd03444">
    <property type="entry name" value="Thioesterase_II_repeat1"/>
    <property type="match status" value="1"/>
</dbReference>
<evidence type="ECO:0000256" key="1">
    <source>
        <dbReference type="ARBA" id="ARBA00006538"/>
    </source>
</evidence>
<gene>
    <name evidence="5" type="ORF">Rhow_008733</name>
</gene>
<dbReference type="PANTHER" id="PTHR11066">
    <property type="entry name" value="ACYL-COA THIOESTERASE"/>
    <property type="match status" value="1"/>
</dbReference>
<name>A0A402CL05_RHOWR</name>
<feature type="domain" description="Acyl-CoA thioesterase-like C-terminal" evidence="4">
    <location>
        <begin position="168"/>
        <end position="265"/>
    </location>
</feature>
<accession>A0A402CL05</accession>
<protein>
    <submittedName>
        <fullName evidence="5">Acyl-CoA thioesterase II</fullName>
    </submittedName>
</protein>
<reference evidence="5 6" key="1">
    <citation type="submission" date="2018-11" db="EMBL/GenBank/DDBJ databases">
        <title>Microbial catabolism of amino acid.</title>
        <authorList>
            <person name="Hibi M."/>
            <person name="Ogawa J."/>
        </authorList>
    </citation>
    <scope>NUCLEOTIDE SEQUENCE [LARGE SCALE GENOMIC DNA]</scope>
    <source>
        <strain evidence="5 6">C31-06</strain>
    </source>
</reference>
<dbReference type="Gene3D" id="2.40.160.210">
    <property type="entry name" value="Acyl-CoA thioesterase, double hotdog domain"/>
    <property type="match status" value="1"/>
</dbReference>
<dbReference type="InterPro" id="IPR029069">
    <property type="entry name" value="HotDog_dom_sf"/>
</dbReference>
<dbReference type="SUPFAM" id="SSF54637">
    <property type="entry name" value="Thioesterase/thiol ester dehydrase-isomerase"/>
    <property type="match status" value="2"/>
</dbReference>
<comment type="similarity">
    <text evidence="1">Belongs to the C/M/P thioester hydrolase family.</text>
</comment>
<feature type="domain" description="Acyl-CoA thioesterase-like N-terminal HotDog" evidence="3">
    <location>
        <begin position="44"/>
        <end position="118"/>
    </location>
</feature>